<dbReference type="SUPFAM" id="SSF56349">
    <property type="entry name" value="DNA breaking-rejoining enzymes"/>
    <property type="match status" value="1"/>
</dbReference>
<evidence type="ECO:0000313" key="4">
    <source>
        <dbReference type="Proteomes" id="UP000185511"/>
    </source>
</evidence>
<dbReference type="Gene3D" id="1.10.443.10">
    <property type="entry name" value="Intergrase catalytic core"/>
    <property type="match status" value="1"/>
</dbReference>
<feature type="region of interest" description="Disordered" evidence="2">
    <location>
        <begin position="77"/>
        <end position="110"/>
    </location>
</feature>
<evidence type="ECO:0000313" key="3">
    <source>
        <dbReference type="EMBL" id="APU13678.1"/>
    </source>
</evidence>
<sequence length="110" mass="12406">MVAAGLPSGFHFHDLRHTGKHLAATAGARTRELMHRKGHGSMWAVLIYQHATTERGRAIAQRLNDLVRRDDDGQLHVSCTERRRRPSRDREQAPFPPVEPLERATGIEPA</sequence>
<dbReference type="GO" id="GO:0003677">
    <property type="term" value="F:DNA binding"/>
    <property type="evidence" value="ECO:0007669"/>
    <property type="project" value="InterPro"/>
</dbReference>
<gene>
    <name evidence="3" type="ORF">UA74_08050</name>
</gene>
<keyword evidence="1" id="KW-0233">DNA recombination</keyword>
<reference evidence="4" key="1">
    <citation type="submission" date="2016-06" db="EMBL/GenBank/DDBJ databases">
        <title>Complete genome sequence of Actinoalloteichus fjordicus DSM 46855 (=ADI127-17), type strain of the new species Actinoalloteichus fjordicus.</title>
        <authorList>
            <person name="Ruckert C."/>
            <person name="Nouioui I."/>
            <person name="Willmese J."/>
            <person name="van Wezel G."/>
            <person name="Klenk H.-P."/>
            <person name="Kalinowski J."/>
            <person name="Zotchev S.B."/>
        </authorList>
    </citation>
    <scope>NUCLEOTIDE SEQUENCE [LARGE SCALE GENOMIC DNA]</scope>
    <source>
        <strain evidence="4">ADI127-7</strain>
    </source>
</reference>
<evidence type="ECO:0000256" key="2">
    <source>
        <dbReference type="SAM" id="MobiDB-lite"/>
    </source>
</evidence>
<dbReference type="AlphaFoldDB" id="A0AAC9L9H8"/>
<keyword evidence="4" id="KW-1185">Reference proteome</keyword>
<dbReference type="InterPro" id="IPR013762">
    <property type="entry name" value="Integrase-like_cat_sf"/>
</dbReference>
<name>A0AAC9L9H8_9PSEU</name>
<dbReference type="GO" id="GO:0015074">
    <property type="term" value="P:DNA integration"/>
    <property type="evidence" value="ECO:0007669"/>
    <property type="project" value="InterPro"/>
</dbReference>
<evidence type="ECO:0000256" key="1">
    <source>
        <dbReference type="ARBA" id="ARBA00023172"/>
    </source>
</evidence>
<dbReference type="KEGG" id="acad:UA74_08050"/>
<dbReference type="InterPro" id="IPR011010">
    <property type="entry name" value="DNA_brk_join_enz"/>
</dbReference>
<organism evidence="3 4">
    <name type="scientific">Actinoalloteichus fjordicus</name>
    <dbReference type="NCBI Taxonomy" id="1612552"/>
    <lineage>
        <taxon>Bacteria</taxon>
        <taxon>Bacillati</taxon>
        <taxon>Actinomycetota</taxon>
        <taxon>Actinomycetes</taxon>
        <taxon>Pseudonocardiales</taxon>
        <taxon>Pseudonocardiaceae</taxon>
        <taxon>Actinoalloteichus</taxon>
    </lineage>
</organism>
<dbReference type="GO" id="GO:0006310">
    <property type="term" value="P:DNA recombination"/>
    <property type="evidence" value="ECO:0007669"/>
    <property type="project" value="UniProtKB-KW"/>
</dbReference>
<dbReference type="EMBL" id="CP016076">
    <property type="protein sequence ID" value="APU13678.1"/>
    <property type="molecule type" value="Genomic_DNA"/>
</dbReference>
<dbReference type="Proteomes" id="UP000185511">
    <property type="component" value="Chromosome"/>
</dbReference>
<proteinExistence type="predicted"/>
<accession>A0AAC9L9H8</accession>
<protein>
    <submittedName>
        <fullName evidence="3">Phage integrase family protein</fullName>
    </submittedName>
</protein>